<evidence type="ECO:0000313" key="2">
    <source>
        <dbReference type="Proteomes" id="UP000195569"/>
    </source>
</evidence>
<comment type="caution">
    <text evidence="1">The sequence shown here is derived from an EMBL/GenBank/DDBJ whole genome shotgun (WGS) entry which is preliminary data.</text>
</comment>
<sequence length="72" mass="8532">MRKIFRKTGLNFDLTLPLNSQTRYRNAVCEIRSNARFATPEGQLRTGRPYSRGVPARTKRNWQGHEYHPVEW</sequence>
<organism evidence="1 2">
    <name type="scientific">Paraburkholderia piptadeniae</name>
    <dbReference type="NCBI Taxonomy" id="1701573"/>
    <lineage>
        <taxon>Bacteria</taxon>
        <taxon>Pseudomonadati</taxon>
        <taxon>Pseudomonadota</taxon>
        <taxon>Betaproteobacteria</taxon>
        <taxon>Burkholderiales</taxon>
        <taxon>Burkholderiaceae</taxon>
        <taxon>Paraburkholderia</taxon>
    </lineage>
</organism>
<accession>A0A1N7SB96</accession>
<evidence type="ECO:0000313" key="1">
    <source>
        <dbReference type="EMBL" id="SIT44632.1"/>
    </source>
</evidence>
<dbReference type="EMBL" id="CYGY02000042">
    <property type="protein sequence ID" value="SIT44632.1"/>
    <property type="molecule type" value="Genomic_DNA"/>
</dbReference>
<reference evidence="1" key="1">
    <citation type="submission" date="2016-12" db="EMBL/GenBank/DDBJ databases">
        <authorList>
            <person name="Moulin L."/>
        </authorList>
    </citation>
    <scope>NUCLEOTIDE SEQUENCE [LARGE SCALE GENOMIC DNA]</scope>
    <source>
        <strain evidence="1">STM 7183</strain>
    </source>
</reference>
<gene>
    <name evidence="1" type="ORF">BN2476_420097</name>
</gene>
<proteinExistence type="predicted"/>
<dbReference type="Proteomes" id="UP000195569">
    <property type="component" value="Unassembled WGS sequence"/>
</dbReference>
<keyword evidence="2" id="KW-1185">Reference proteome</keyword>
<protein>
    <submittedName>
        <fullName evidence="1">Uncharacterized protein</fullName>
    </submittedName>
</protein>
<dbReference type="AlphaFoldDB" id="A0A1N7SB96"/>
<name>A0A1N7SB96_9BURK</name>